<gene>
    <name evidence="13" type="ORF">NYP16_12755</name>
</gene>
<evidence type="ECO:0000313" key="13">
    <source>
        <dbReference type="EMBL" id="MDA5194822.1"/>
    </source>
</evidence>
<dbReference type="SUPFAM" id="SSF161111">
    <property type="entry name" value="Cation efflux protein transmembrane domain-like"/>
    <property type="match status" value="1"/>
</dbReference>
<evidence type="ECO:0000256" key="10">
    <source>
        <dbReference type="SAM" id="Phobius"/>
    </source>
</evidence>
<comment type="subcellular location">
    <subcellularLocation>
        <location evidence="1">Membrane</location>
        <topology evidence="1">Multi-pass membrane protein</topology>
    </subcellularLocation>
</comment>
<dbReference type="InterPro" id="IPR027470">
    <property type="entry name" value="Cation_efflux_CTD"/>
</dbReference>
<evidence type="ECO:0000256" key="6">
    <source>
        <dbReference type="ARBA" id="ARBA00022989"/>
    </source>
</evidence>
<feature type="domain" description="Cation efflux protein transmembrane" evidence="11">
    <location>
        <begin position="37"/>
        <end position="225"/>
    </location>
</feature>
<dbReference type="SUPFAM" id="SSF160240">
    <property type="entry name" value="Cation efflux protein cytoplasmic domain-like"/>
    <property type="match status" value="1"/>
</dbReference>
<sequence length="316" mass="33846">MMHGSHDHGHDHSHGHGHNHDIRGAGAADLIRRLRPAFVLTFGFMIAEAVGGYLSGSLALLADAGHMLTDAGALALALAGVRLAARPSDNRRSYGYGRAQVLAAFVNAITLLGVTVWIVFEAFRRFQQPHEVLAKPMLVVAVLGLLVNILVFAILHRGDRNNLNLRGAWLHVIGDMLGSVGAIIAAIVIMLTGWTPIDPILSVFMALLICGGAINLLRRSGHILLEGAPPVADEATLSAHLLESVPGVEDIHHVHLWMLTENEPLVTLHARITAEANADETLQAIKTALTTAFGLTHVTVQIERGEVCPDGEQHQA</sequence>
<evidence type="ECO:0000313" key="14">
    <source>
        <dbReference type="Proteomes" id="UP001141619"/>
    </source>
</evidence>
<dbReference type="InterPro" id="IPR027469">
    <property type="entry name" value="Cation_efflux_TMD_sf"/>
</dbReference>
<feature type="domain" description="Cation efflux protein cytoplasmic" evidence="12">
    <location>
        <begin position="240"/>
        <end position="303"/>
    </location>
</feature>
<keyword evidence="6 10" id="KW-1133">Transmembrane helix</keyword>
<evidence type="ECO:0000256" key="2">
    <source>
        <dbReference type="ARBA" id="ARBA00008873"/>
    </source>
</evidence>
<dbReference type="GO" id="GO:0005385">
    <property type="term" value="F:zinc ion transmembrane transporter activity"/>
    <property type="evidence" value="ECO:0007669"/>
    <property type="project" value="TreeGrafter"/>
</dbReference>
<dbReference type="Gene3D" id="1.20.1510.10">
    <property type="entry name" value="Cation efflux protein transmembrane domain"/>
    <property type="match status" value="1"/>
</dbReference>
<keyword evidence="5" id="KW-0862">Zinc</keyword>
<evidence type="ECO:0000256" key="8">
    <source>
        <dbReference type="ARBA" id="ARBA00023136"/>
    </source>
</evidence>
<name>A0A9X3Z832_9PROT</name>
<feature type="transmembrane region" description="Helical" evidence="10">
    <location>
        <begin position="97"/>
        <end position="120"/>
    </location>
</feature>
<evidence type="ECO:0000256" key="1">
    <source>
        <dbReference type="ARBA" id="ARBA00004141"/>
    </source>
</evidence>
<keyword evidence="3" id="KW-0813">Transport</keyword>
<evidence type="ECO:0000256" key="9">
    <source>
        <dbReference type="SAM" id="MobiDB-lite"/>
    </source>
</evidence>
<organism evidence="13 14">
    <name type="scientific">Govanella unica</name>
    <dbReference type="NCBI Taxonomy" id="2975056"/>
    <lineage>
        <taxon>Bacteria</taxon>
        <taxon>Pseudomonadati</taxon>
        <taxon>Pseudomonadota</taxon>
        <taxon>Alphaproteobacteria</taxon>
        <taxon>Emcibacterales</taxon>
        <taxon>Govanellaceae</taxon>
        <taxon>Govanella</taxon>
    </lineage>
</organism>
<evidence type="ECO:0000259" key="12">
    <source>
        <dbReference type="Pfam" id="PF16916"/>
    </source>
</evidence>
<keyword evidence="14" id="KW-1185">Reference proteome</keyword>
<dbReference type="NCBIfam" id="TIGR01297">
    <property type="entry name" value="CDF"/>
    <property type="match status" value="1"/>
</dbReference>
<evidence type="ECO:0000256" key="5">
    <source>
        <dbReference type="ARBA" id="ARBA00022906"/>
    </source>
</evidence>
<keyword evidence="8 10" id="KW-0472">Membrane</keyword>
<dbReference type="InterPro" id="IPR036837">
    <property type="entry name" value="Cation_efflux_CTD_sf"/>
</dbReference>
<keyword evidence="4 10" id="KW-0812">Transmembrane</keyword>
<dbReference type="PANTHER" id="PTHR11562:SF17">
    <property type="entry name" value="RE54080P-RELATED"/>
    <property type="match status" value="1"/>
</dbReference>
<accession>A0A9X3Z832</accession>
<feature type="transmembrane region" description="Helical" evidence="10">
    <location>
        <begin position="200"/>
        <end position="217"/>
    </location>
</feature>
<dbReference type="Proteomes" id="UP001141619">
    <property type="component" value="Unassembled WGS sequence"/>
</dbReference>
<dbReference type="InterPro" id="IPR050681">
    <property type="entry name" value="CDF/SLC30A"/>
</dbReference>
<comment type="caution">
    <text evidence="13">The sequence shown here is derived from an EMBL/GenBank/DDBJ whole genome shotgun (WGS) entry which is preliminary data.</text>
</comment>
<keyword evidence="7" id="KW-0406">Ion transport</keyword>
<feature type="region of interest" description="Disordered" evidence="9">
    <location>
        <begin position="1"/>
        <end position="20"/>
    </location>
</feature>
<keyword evidence="5" id="KW-0864">Zinc transport</keyword>
<feature type="transmembrane region" description="Helical" evidence="10">
    <location>
        <begin position="167"/>
        <end position="194"/>
    </location>
</feature>
<evidence type="ECO:0000256" key="7">
    <source>
        <dbReference type="ARBA" id="ARBA00023065"/>
    </source>
</evidence>
<evidence type="ECO:0000256" key="3">
    <source>
        <dbReference type="ARBA" id="ARBA00022448"/>
    </source>
</evidence>
<dbReference type="PANTHER" id="PTHR11562">
    <property type="entry name" value="CATION EFFLUX PROTEIN/ ZINC TRANSPORTER"/>
    <property type="match status" value="1"/>
</dbReference>
<comment type="similarity">
    <text evidence="2">Belongs to the cation diffusion facilitator (CDF) transporter (TC 2.A.4) family. SLC30A subfamily.</text>
</comment>
<proteinExistence type="inferred from homology"/>
<feature type="transmembrane region" description="Helical" evidence="10">
    <location>
        <begin position="37"/>
        <end position="61"/>
    </location>
</feature>
<reference evidence="13" key="2">
    <citation type="journal article" date="2023" name="Syst. Appl. Microbiol.">
        <title>Govania unica gen. nov., sp. nov., a rare biosphere bacterium that represents a novel family in the class Alphaproteobacteria.</title>
        <authorList>
            <person name="Vandamme P."/>
            <person name="Peeters C."/>
            <person name="Hettiarachchi A."/>
            <person name="Cnockaert M."/>
            <person name="Carlier A."/>
        </authorList>
    </citation>
    <scope>NUCLEOTIDE SEQUENCE</scope>
    <source>
        <strain evidence="13">LMG 31809</strain>
    </source>
</reference>
<evidence type="ECO:0000259" key="11">
    <source>
        <dbReference type="Pfam" id="PF01545"/>
    </source>
</evidence>
<dbReference type="EMBL" id="JANWOI010000004">
    <property type="protein sequence ID" value="MDA5194822.1"/>
    <property type="molecule type" value="Genomic_DNA"/>
</dbReference>
<dbReference type="GO" id="GO:0005886">
    <property type="term" value="C:plasma membrane"/>
    <property type="evidence" value="ECO:0007669"/>
    <property type="project" value="TreeGrafter"/>
</dbReference>
<dbReference type="Pfam" id="PF16916">
    <property type="entry name" value="ZT_dimer"/>
    <property type="match status" value="1"/>
</dbReference>
<dbReference type="InterPro" id="IPR058533">
    <property type="entry name" value="Cation_efflux_TM"/>
</dbReference>
<reference evidence="13" key="1">
    <citation type="submission" date="2022-08" db="EMBL/GenBank/DDBJ databases">
        <authorList>
            <person name="Vandamme P."/>
            <person name="Hettiarachchi A."/>
            <person name="Peeters C."/>
            <person name="Cnockaert M."/>
            <person name="Carlier A."/>
        </authorList>
    </citation>
    <scope>NUCLEOTIDE SEQUENCE</scope>
    <source>
        <strain evidence="13">LMG 31809</strain>
    </source>
</reference>
<dbReference type="AlphaFoldDB" id="A0A9X3Z832"/>
<dbReference type="InterPro" id="IPR002524">
    <property type="entry name" value="Cation_efflux"/>
</dbReference>
<dbReference type="Pfam" id="PF01545">
    <property type="entry name" value="Cation_efflux"/>
    <property type="match status" value="1"/>
</dbReference>
<evidence type="ECO:0000256" key="4">
    <source>
        <dbReference type="ARBA" id="ARBA00022692"/>
    </source>
</evidence>
<feature type="transmembrane region" description="Helical" evidence="10">
    <location>
        <begin position="132"/>
        <end position="155"/>
    </location>
</feature>
<protein>
    <submittedName>
        <fullName evidence="13">Cation diffusion facilitator family transporter</fullName>
    </submittedName>
</protein>